<evidence type="ECO:0000313" key="9">
    <source>
        <dbReference type="EMBL" id="API59276.1"/>
    </source>
</evidence>
<dbReference type="GO" id="GO:0009055">
    <property type="term" value="F:electron transfer activity"/>
    <property type="evidence" value="ECO:0007669"/>
    <property type="project" value="UniProtKB-UniRule"/>
</dbReference>
<evidence type="ECO:0000256" key="1">
    <source>
        <dbReference type="ARBA" id="ARBA00004141"/>
    </source>
</evidence>
<keyword evidence="3 7" id="KW-0812">Transmembrane</keyword>
<comment type="cofactor">
    <cofactor evidence="7">
        <name>FMN</name>
        <dbReference type="ChEBI" id="CHEBI:58210"/>
    </cofactor>
    <text evidence="7">Binds 1 FMN per subunit.</text>
</comment>
<dbReference type="GO" id="GO:0010181">
    <property type="term" value="F:FMN binding"/>
    <property type="evidence" value="ECO:0007669"/>
    <property type="project" value="UniProtKB-UniRule"/>
</dbReference>
<reference evidence="10" key="1">
    <citation type="submission" date="2016-11" db="EMBL/GenBank/DDBJ databases">
        <title>Complete Genome Sequence of alachlor-degrading Sphingomonas sp. strain JJ-A5.</title>
        <authorList>
            <person name="Lee H."/>
            <person name="Ka J.-O."/>
        </authorList>
    </citation>
    <scope>NUCLEOTIDE SEQUENCE [LARGE SCALE GENOMIC DNA]</scope>
    <source>
        <strain evidence="10">JJ-A5</strain>
    </source>
</reference>
<sequence length="233" mass="25861">MKKPVWLKPLLFVVLLAPMTVLAISWIRLLSGTDVPALTADPVAETTRVLGEWSLRSLLAALAVTPVARLTGWTPILTARRMVGLIAFSYVLVHWSFWMWLDLAWSPAELAKEIAKRRYVLFGMAGFLCLLSLAITSTRGWIRRLGARRWQSLHRLVYVAGAAGCIHYAMLVKGNQAAPKIYLLILAMLLAARYLPQRRRRSVPAAAKAPVQAPPRNMTRNAIATSASDIPNI</sequence>
<dbReference type="RefSeq" id="WP_072596825.1">
    <property type="nucleotide sequence ID" value="NZ_CP018221.1"/>
</dbReference>
<keyword evidence="7" id="KW-0285">Flavoprotein</keyword>
<organism evidence="9 10">
    <name type="scientific">Tardibacter chloracetimidivorans</name>
    <dbReference type="NCBI Taxonomy" id="1921510"/>
    <lineage>
        <taxon>Bacteria</taxon>
        <taxon>Pseudomonadati</taxon>
        <taxon>Pseudomonadota</taxon>
        <taxon>Alphaproteobacteria</taxon>
        <taxon>Sphingomonadales</taxon>
        <taxon>Sphingomonadaceae</taxon>
        <taxon>Tardibacter</taxon>
    </lineage>
</organism>
<dbReference type="Pfam" id="PF01794">
    <property type="entry name" value="Ferric_reduct"/>
    <property type="match status" value="1"/>
</dbReference>
<comment type="subcellular location">
    <subcellularLocation>
        <location evidence="7">Cell membrane</location>
        <topology evidence="7">Multi-pass membrane protein</topology>
    </subcellularLocation>
    <subcellularLocation>
        <location evidence="1">Membrane</location>
        <topology evidence="1">Multi-pass membrane protein</topology>
    </subcellularLocation>
</comment>
<keyword evidence="7" id="KW-0349">Heme</keyword>
<comment type="subunit">
    <text evidence="7">Heterodimer of a catalytic subunit (MsrP) and a heme-binding subunit (MsrQ).</text>
</comment>
<evidence type="ECO:0000256" key="6">
    <source>
        <dbReference type="ARBA" id="ARBA00023136"/>
    </source>
</evidence>
<dbReference type="KEGG" id="sphj:BSL82_08100"/>
<dbReference type="InterPro" id="IPR013130">
    <property type="entry name" value="Fe3_Rdtase_TM_dom"/>
</dbReference>
<dbReference type="PANTHER" id="PTHR36964">
    <property type="entry name" value="PROTEIN-METHIONINE-SULFOXIDE REDUCTASE HEME-BINDING SUBUNIT MSRQ"/>
    <property type="match status" value="1"/>
</dbReference>
<proteinExistence type="inferred from homology"/>
<keyword evidence="7" id="KW-0288">FMN</keyword>
<keyword evidence="4 7" id="KW-1133">Transmembrane helix</keyword>
<name>A0A1L3ZUE7_9SPHN</name>
<keyword evidence="7" id="KW-0479">Metal-binding</keyword>
<keyword evidence="6 7" id="KW-0472">Membrane</keyword>
<keyword evidence="5 7" id="KW-0408">Iron</keyword>
<comment type="similarity">
    <text evidence="7">Belongs to the MsrQ family.</text>
</comment>
<dbReference type="EMBL" id="CP018221">
    <property type="protein sequence ID" value="API59276.1"/>
    <property type="molecule type" value="Genomic_DNA"/>
</dbReference>
<comment type="cofactor">
    <cofactor evidence="7">
        <name>heme b</name>
        <dbReference type="ChEBI" id="CHEBI:60344"/>
    </cofactor>
    <text evidence="7">Binds 1 heme b (iron(II)-protoporphyrin IX) group per subunit.</text>
</comment>
<evidence type="ECO:0000256" key="7">
    <source>
        <dbReference type="HAMAP-Rule" id="MF_01207"/>
    </source>
</evidence>
<evidence type="ECO:0000256" key="3">
    <source>
        <dbReference type="ARBA" id="ARBA00022692"/>
    </source>
</evidence>
<dbReference type="HAMAP" id="MF_01207">
    <property type="entry name" value="MsrQ"/>
    <property type="match status" value="1"/>
</dbReference>
<dbReference type="GO" id="GO:0005886">
    <property type="term" value="C:plasma membrane"/>
    <property type="evidence" value="ECO:0007669"/>
    <property type="project" value="UniProtKB-SubCell"/>
</dbReference>
<feature type="transmembrane region" description="Helical" evidence="7">
    <location>
        <begin position="177"/>
        <end position="195"/>
    </location>
</feature>
<feature type="transmembrane region" description="Helical" evidence="7">
    <location>
        <begin position="121"/>
        <end position="141"/>
    </location>
</feature>
<dbReference type="GO" id="GO:0030091">
    <property type="term" value="P:protein repair"/>
    <property type="evidence" value="ECO:0007669"/>
    <property type="project" value="UniProtKB-UniRule"/>
</dbReference>
<dbReference type="GO" id="GO:0020037">
    <property type="term" value="F:heme binding"/>
    <property type="evidence" value="ECO:0007669"/>
    <property type="project" value="UniProtKB-UniRule"/>
</dbReference>
<dbReference type="Proteomes" id="UP000182063">
    <property type="component" value="Chromosome"/>
</dbReference>
<dbReference type="GO" id="GO:0016679">
    <property type="term" value="F:oxidoreductase activity, acting on diphenols and related substances as donors"/>
    <property type="evidence" value="ECO:0007669"/>
    <property type="project" value="TreeGrafter"/>
</dbReference>
<comment type="function">
    <text evidence="7">Part of the MsrPQ system that repairs oxidized periplasmic proteins containing methionine sulfoxide residues (Met-O), using respiratory chain electrons. Thus protects these proteins from oxidative-stress damage caused by reactive species of oxygen and chlorine generated by the host defense mechanisms. MsrPQ is essential for the maintenance of envelope integrity under bleach stress, rescuing a wide series of structurally unrelated periplasmic proteins from methionine oxidation. MsrQ provides electrons for reduction to the reductase catalytic subunit MsrP, using the quinone pool of the respiratory chain.</text>
</comment>
<dbReference type="PANTHER" id="PTHR36964:SF1">
    <property type="entry name" value="PROTEIN-METHIONINE-SULFOXIDE REDUCTASE HEME-BINDING SUBUNIT MSRQ"/>
    <property type="match status" value="1"/>
</dbReference>
<dbReference type="STRING" id="1921510.BSL82_08100"/>
<evidence type="ECO:0000259" key="8">
    <source>
        <dbReference type="Pfam" id="PF01794"/>
    </source>
</evidence>
<evidence type="ECO:0000256" key="5">
    <source>
        <dbReference type="ARBA" id="ARBA00023004"/>
    </source>
</evidence>
<keyword evidence="7" id="KW-0249">Electron transport</keyword>
<evidence type="ECO:0000256" key="4">
    <source>
        <dbReference type="ARBA" id="ARBA00022989"/>
    </source>
</evidence>
<feature type="transmembrane region" description="Helical" evidence="7">
    <location>
        <begin position="82"/>
        <end position="101"/>
    </location>
</feature>
<dbReference type="OrthoDB" id="9788328at2"/>
<feature type="domain" description="Ferric oxidoreductase" evidence="8">
    <location>
        <begin position="51"/>
        <end position="164"/>
    </location>
</feature>
<evidence type="ECO:0000256" key="2">
    <source>
        <dbReference type="ARBA" id="ARBA00022448"/>
    </source>
</evidence>
<dbReference type="InterPro" id="IPR022837">
    <property type="entry name" value="MsrQ-like"/>
</dbReference>
<protein>
    <recommendedName>
        <fullName evidence="7">Protein-methionine-sulfoxide reductase heme-binding subunit MsrQ</fullName>
    </recommendedName>
    <alternativeName>
        <fullName evidence="7">Flavocytochrome MsrQ</fullName>
    </alternativeName>
</protein>
<keyword evidence="10" id="KW-1185">Reference proteome</keyword>
<comment type="caution">
    <text evidence="7">Lacks conserved residue(s) required for the propagation of feature annotation.</text>
</comment>
<accession>A0A1L3ZUE7</accession>
<keyword evidence="2 7" id="KW-0813">Transport</keyword>
<evidence type="ECO:0000313" key="10">
    <source>
        <dbReference type="Proteomes" id="UP000182063"/>
    </source>
</evidence>
<dbReference type="GO" id="GO:0046872">
    <property type="term" value="F:metal ion binding"/>
    <property type="evidence" value="ECO:0007669"/>
    <property type="project" value="UniProtKB-KW"/>
</dbReference>
<gene>
    <name evidence="7" type="primary">msrQ</name>
    <name evidence="9" type="ORF">BSL82_08100</name>
</gene>
<dbReference type="AlphaFoldDB" id="A0A1L3ZUE7"/>
<feature type="transmembrane region" description="Helical" evidence="7">
    <location>
        <begin position="153"/>
        <end position="171"/>
    </location>
</feature>
<keyword evidence="7" id="KW-1003">Cell membrane</keyword>